<dbReference type="FunFam" id="2.10.25.10:FF:000038">
    <property type="entry name" value="Fibrillin 2"/>
    <property type="match status" value="1"/>
</dbReference>
<dbReference type="PROSITE" id="PS00010">
    <property type="entry name" value="ASX_HYDROXYL"/>
    <property type="match status" value="1"/>
</dbReference>
<evidence type="ECO:0000256" key="12">
    <source>
        <dbReference type="ARBA" id="ARBA00022989"/>
    </source>
</evidence>
<dbReference type="SUPFAM" id="SSF57196">
    <property type="entry name" value="EGF/Laminin"/>
    <property type="match status" value="1"/>
</dbReference>
<feature type="binding site" evidence="20">
    <location>
        <position position="537"/>
    </location>
    <ligand>
        <name>ATP</name>
        <dbReference type="ChEBI" id="CHEBI:30616"/>
    </ligand>
</feature>
<dbReference type="Gene3D" id="1.10.510.10">
    <property type="entry name" value="Transferase(Phosphotransferase) domain 1"/>
    <property type="match status" value="1"/>
</dbReference>
<evidence type="ECO:0000256" key="13">
    <source>
        <dbReference type="ARBA" id="ARBA00023136"/>
    </source>
</evidence>
<dbReference type="RefSeq" id="XP_018828352.1">
    <property type="nucleotide sequence ID" value="XM_018972807.2"/>
</dbReference>
<feature type="transmembrane region" description="Helical" evidence="22">
    <location>
        <begin position="7"/>
        <end position="28"/>
    </location>
</feature>
<evidence type="ECO:0000256" key="16">
    <source>
        <dbReference type="ARBA" id="ARBA00047558"/>
    </source>
</evidence>
<evidence type="ECO:0000256" key="8">
    <source>
        <dbReference type="ARBA" id="ARBA00022737"/>
    </source>
</evidence>
<keyword evidence="2" id="KW-0723">Serine/threonine-protein kinase</keyword>
<keyword evidence="14" id="KW-1015">Disulfide bond</keyword>
<keyword evidence="9 20" id="KW-0547">Nucleotide-binding</keyword>
<evidence type="ECO:0000313" key="26">
    <source>
        <dbReference type="RefSeq" id="XP_018828352.1"/>
    </source>
</evidence>
<dbReference type="Pfam" id="PF07714">
    <property type="entry name" value="PK_Tyr_Ser-Thr"/>
    <property type="match status" value="1"/>
</dbReference>
<dbReference type="GO" id="GO:0007166">
    <property type="term" value="P:cell surface receptor signaling pathway"/>
    <property type="evidence" value="ECO:0000318"/>
    <property type="project" value="GO_Central"/>
</dbReference>
<sequence length="839" mass="91545">MAFNGNLLQPLLVLGELIVLMILVASVASKPNSGCDRRCGSVEIPYPFGTSEGCYLDSTFLITCNNTIIHGPKPSLGPEMFVEDISVLDGELRVSNPVASLCKELKISKGGNKRKAEQCSAGDPYSRCTYDDREPIRRSVKDAGTSVLEHSGNKGKPIPQSTNQAMPCSKGDPYSRCISDGREPISISVNYSGNSALFKLSNFRISNKRNKITAVGCGVYSFIQGSVEQKGFTTGCLSLCNSNASDVVNGSCSGIGCCQTSIPNGPTEFDLSVRSLSEYNTKTLDIGECAYGFIVDEKAYNFSSSDFSNLLNRKTVPLVLDWAVGNETCEDAKKNKNSYACKATHSYCYNSSNGPGYRCNCSDGYQGNPYLPVGPDSCQDIDECNSLEKPCAGNATCTNTDGNYTCTCRHGYEGDGRMPPGIGCRPRESQSRIIAIALGISSGLLVLLLGSSLVYCVLQKRKLIKLKEKWFQQNGGLMLQQRLPNQTGSTETAKVFSTEELEKATDNYSKSRVLGQGGYGVVYKGILSDNRVVAIKKSKIGDQSQIEQFINEVILLTQINHRNVVKLLGCCLETEVPMLVYEFITNGTLSEHLHDKSRSSLLSWDKRLKIATESAGALAYLHSEASMPIIHRDVKTANILLDENHTAKVSDFGASRLVPLDQTQLTTLVQGTLGYLDPEYFHTSHLTEKSDVYSFGAVLAELLTGKKVISLDRPESERNLATYFVSMVKDDRLVEVLDDNIHNGSYIEELKKVANVAKRCLSVKGDDRPSMKEVAVELDGLRVQGKKARKEANLNTEESEYFLHPSTHSLSIDVGVGYSSTSTIDSMGNQALKPTDDGR</sequence>
<dbReference type="SUPFAM" id="SSF56112">
    <property type="entry name" value="Protein kinase-like (PK-like)"/>
    <property type="match status" value="1"/>
</dbReference>
<dbReference type="FunFam" id="1.10.510.10:FF:000084">
    <property type="entry name" value="Wall-associated receptor kinase 2"/>
    <property type="match status" value="1"/>
</dbReference>
<evidence type="ECO:0000256" key="3">
    <source>
        <dbReference type="ARBA" id="ARBA00022536"/>
    </source>
</evidence>
<evidence type="ECO:0000313" key="29">
    <source>
        <dbReference type="RefSeq" id="XP_035546434.1"/>
    </source>
</evidence>
<dbReference type="PROSITE" id="PS00108">
    <property type="entry name" value="PROTEIN_KINASE_ST"/>
    <property type="match status" value="1"/>
</dbReference>
<dbReference type="OrthoDB" id="4062651at2759"/>
<keyword evidence="6 22" id="KW-0812">Transmembrane</keyword>
<dbReference type="Pfam" id="PF13947">
    <property type="entry name" value="GUB_WAK_bind"/>
    <property type="match status" value="1"/>
</dbReference>
<dbReference type="Gene3D" id="2.10.25.10">
    <property type="entry name" value="Laminin"/>
    <property type="match status" value="1"/>
</dbReference>
<dbReference type="CDD" id="cd00054">
    <property type="entry name" value="EGF_CA"/>
    <property type="match status" value="1"/>
</dbReference>
<dbReference type="PANTHER" id="PTHR27005:SF283">
    <property type="entry name" value="OS02G0633066 PROTEIN"/>
    <property type="match status" value="1"/>
</dbReference>
<dbReference type="Proteomes" id="UP000235220">
    <property type="component" value="Chromosome 6"/>
</dbReference>
<dbReference type="STRING" id="51240.A0A2I4F9L9"/>
<proteinExistence type="predicted"/>
<keyword evidence="13 22" id="KW-0472">Membrane</keyword>
<evidence type="ECO:0000256" key="9">
    <source>
        <dbReference type="ARBA" id="ARBA00022741"/>
    </source>
</evidence>
<accession>A0A2I4F9L9</accession>
<dbReference type="KEGG" id="jre:108996798"/>
<dbReference type="Pfam" id="PF08488">
    <property type="entry name" value="WAK"/>
    <property type="match status" value="1"/>
</dbReference>
<keyword evidence="11 20" id="KW-0067">ATP-binding</keyword>
<evidence type="ECO:0000256" key="10">
    <source>
        <dbReference type="ARBA" id="ARBA00022777"/>
    </source>
</evidence>
<evidence type="ECO:0000256" key="7">
    <source>
        <dbReference type="ARBA" id="ARBA00022729"/>
    </source>
</evidence>
<evidence type="ECO:0000256" key="14">
    <source>
        <dbReference type="ARBA" id="ARBA00023157"/>
    </source>
</evidence>
<dbReference type="InterPro" id="IPR025287">
    <property type="entry name" value="WAK_GUB"/>
</dbReference>
<name>A0A2I4F9L9_JUGRE</name>
<dbReference type="GO" id="GO:0005524">
    <property type="term" value="F:ATP binding"/>
    <property type="evidence" value="ECO:0007669"/>
    <property type="project" value="UniProtKB-UniRule"/>
</dbReference>
<evidence type="ECO:0000256" key="11">
    <source>
        <dbReference type="ARBA" id="ARBA00022840"/>
    </source>
</evidence>
<keyword evidence="10" id="KW-0418">Kinase</keyword>
<evidence type="ECO:0000256" key="21">
    <source>
        <dbReference type="SAM" id="MobiDB-lite"/>
    </source>
</evidence>
<comment type="catalytic activity">
    <reaction evidence="17">
        <text>L-threonyl-[protein] + ATP = O-phospho-L-threonyl-[protein] + ADP + H(+)</text>
        <dbReference type="Rhea" id="RHEA:46608"/>
        <dbReference type="Rhea" id="RHEA-COMP:11060"/>
        <dbReference type="Rhea" id="RHEA-COMP:11605"/>
        <dbReference type="ChEBI" id="CHEBI:15378"/>
        <dbReference type="ChEBI" id="CHEBI:30013"/>
        <dbReference type="ChEBI" id="CHEBI:30616"/>
        <dbReference type="ChEBI" id="CHEBI:61977"/>
        <dbReference type="ChEBI" id="CHEBI:456216"/>
    </reaction>
</comment>
<evidence type="ECO:0000256" key="18">
    <source>
        <dbReference type="ARBA" id="ARBA00058961"/>
    </source>
</evidence>
<dbReference type="GO" id="GO:0004674">
    <property type="term" value="F:protein serine/threonine kinase activity"/>
    <property type="evidence" value="ECO:0007669"/>
    <property type="project" value="UniProtKB-KW"/>
</dbReference>
<dbReference type="InterPro" id="IPR017441">
    <property type="entry name" value="Protein_kinase_ATP_BS"/>
</dbReference>
<dbReference type="InterPro" id="IPR018097">
    <property type="entry name" value="EGF_Ca-bd_CS"/>
</dbReference>
<evidence type="ECO:0000256" key="20">
    <source>
        <dbReference type="PROSITE-ProRule" id="PRU10141"/>
    </source>
</evidence>
<dbReference type="CDD" id="cd14066">
    <property type="entry name" value="STKc_IRAK"/>
    <property type="match status" value="1"/>
</dbReference>
<feature type="region of interest" description="Disordered" evidence="21">
    <location>
        <begin position="147"/>
        <end position="168"/>
    </location>
</feature>
<evidence type="ECO:0000256" key="2">
    <source>
        <dbReference type="ARBA" id="ARBA00022527"/>
    </source>
</evidence>
<evidence type="ECO:0000256" key="15">
    <source>
        <dbReference type="ARBA" id="ARBA00023180"/>
    </source>
</evidence>
<dbReference type="RefSeq" id="XP_018828354.1">
    <property type="nucleotide sequence ID" value="XM_018972809.2"/>
</dbReference>
<organism evidence="25 26">
    <name type="scientific">Juglans regia</name>
    <name type="common">English walnut</name>
    <dbReference type="NCBI Taxonomy" id="51240"/>
    <lineage>
        <taxon>Eukaryota</taxon>
        <taxon>Viridiplantae</taxon>
        <taxon>Streptophyta</taxon>
        <taxon>Embryophyta</taxon>
        <taxon>Tracheophyta</taxon>
        <taxon>Spermatophyta</taxon>
        <taxon>Magnoliopsida</taxon>
        <taxon>eudicotyledons</taxon>
        <taxon>Gunneridae</taxon>
        <taxon>Pentapetalae</taxon>
        <taxon>rosids</taxon>
        <taxon>fabids</taxon>
        <taxon>Fagales</taxon>
        <taxon>Juglandaceae</taxon>
        <taxon>Juglans</taxon>
    </lineage>
</organism>
<dbReference type="AlphaFoldDB" id="A0A2I4F9L9"/>
<dbReference type="FunFam" id="3.30.200.20:FF:000043">
    <property type="entry name" value="Wall-associated receptor kinase 2"/>
    <property type="match status" value="1"/>
</dbReference>
<dbReference type="PROSITE" id="PS01187">
    <property type="entry name" value="EGF_CA"/>
    <property type="match status" value="1"/>
</dbReference>
<evidence type="ECO:0000313" key="27">
    <source>
        <dbReference type="RefSeq" id="XP_018828354.1"/>
    </source>
</evidence>
<keyword evidence="8" id="KW-0677">Repeat</keyword>
<keyword evidence="25" id="KW-1185">Reference proteome</keyword>
<dbReference type="InterPro" id="IPR000152">
    <property type="entry name" value="EGF-type_Asp/Asn_hydroxyl_site"/>
</dbReference>
<evidence type="ECO:0000259" key="23">
    <source>
        <dbReference type="PROSITE" id="PS50011"/>
    </source>
</evidence>
<protein>
    <submittedName>
        <fullName evidence="26 27">Wall-associated receptor kinase 2-like</fullName>
    </submittedName>
</protein>
<dbReference type="Gene3D" id="3.30.200.20">
    <property type="entry name" value="Phosphorylase Kinase, domain 1"/>
    <property type="match status" value="1"/>
</dbReference>
<evidence type="ECO:0000313" key="28">
    <source>
        <dbReference type="RefSeq" id="XP_035546433.1"/>
    </source>
</evidence>
<dbReference type="PANTHER" id="PTHR27005">
    <property type="entry name" value="WALL-ASSOCIATED RECEPTOR KINASE-LIKE 21"/>
    <property type="match status" value="1"/>
</dbReference>
<dbReference type="PROSITE" id="PS50011">
    <property type="entry name" value="PROTEIN_KINASE_DOM"/>
    <property type="match status" value="1"/>
</dbReference>
<dbReference type="PROSITE" id="PS50026">
    <property type="entry name" value="EGF_3"/>
    <property type="match status" value="1"/>
</dbReference>
<dbReference type="GO" id="GO:0005509">
    <property type="term" value="F:calcium ion binding"/>
    <property type="evidence" value="ECO:0007669"/>
    <property type="project" value="InterPro"/>
</dbReference>
<dbReference type="Gramene" id="Jr06_02860_p1">
    <property type="protein sequence ID" value="cds.Jr06_02860_p1"/>
    <property type="gene ID" value="Jr06_02860"/>
</dbReference>
<dbReference type="RefSeq" id="XP_035546434.1">
    <property type="nucleotide sequence ID" value="XM_035690541.1"/>
</dbReference>
<evidence type="ECO:0000256" key="17">
    <source>
        <dbReference type="ARBA" id="ARBA00047951"/>
    </source>
</evidence>
<dbReference type="SMR" id="A0A2I4F9L9"/>
<dbReference type="InterPro" id="IPR049883">
    <property type="entry name" value="NOTCH1_EGF-like"/>
</dbReference>
<evidence type="ECO:0000256" key="19">
    <source>
        <dbReference type="PROSITE-ProRule" id="PRU00076"/>
    </source>
</evidence>
<dbReference type="SMART" id="SM00220">
    <property type="entry name" value="S_TKc"/>
    <property type="match status" value="1"/>
</dbReference>
<feature type="transmembrane region" description="Helical" evidence="22">
    <location>
        <begin position="433"/>
        <end position="458"/>
    </location>
</feature>
<keyword evidence="3 19" id="KW-0245">EGF-like domain</keyword>
<dbReference type="InterPro" id="IPR001881">
    <property type="entry name" value="EGF-like_Ca-bd_dom"/>
</dbReference>
<comment type="catalytic activity">
    <reaction evidence="16">
        <text>L-seryl-[protein] + ATP = O-phospho-L-seryl-[protein] + ADP + H(+)</text>
        <dbReference type="Rhea" id="RHEA:17989"/>
        <dbReference type="Rhea" id="RHEA-COMP:9863"/>
        <dbReference type="Rhea" id="RHEA-COMP:11604"/>
        <dbReference type="ChEBI" id="CHEBI:15378"/>
        <dbReference type="ChEBI" id="CHEBI:29999"/>
        <dbReference type="ChEBI" id="CHEBI:30616"/>
        <dbReference type="ChEBI" id="CHEBI:83421"/>
        <dbReference type="ChEBI" id="CHEBI:456216"/>
    </reaction>
</comment>
<keyword evidence="12 22" id="KW-1133">Transmembrane helix</keyword>
<dbReference type="InterPro" id="IPR001245">
    <property type="entry name" value="Ser-Thr/Tyr_kinase_cat_dom"/>
</dbReference>
<evidence type="ECO:0000313" key="25">
    <source>
        <dbReference type="Proteomes" id="UP000235220"/>
    </source>
</evidence>
<comment type="caution">
    <text evidence="19">Lacks conserved residue(s) required for the propagation of feature annotation.</text>
</comment>
<dbReference type="InterPro" id="IPR008271">
    <property type="entry name" value="Ser/Thr_kinase_AS"/>
</dbReference>
<dbReference type="GO" id="GO:0005886">
    <property type="term" value="C:plasma membrane"/>
    <property type="evidence" value="ECO:0000318"/>
    <property type="project" value="GO_Central"/>
</dbReference>
<feature type="domain" description="EGF-like" evidence="24">
    <location>
        <begin position="380"/>
        <end position="415"/>
    </location>
</feature>
<dbReference type="InterPro" id="IPR000742">
    <property type="entry name" value="EGF"/>
</dbReference>
<comment type="function">
    <text evidence="18">Serine/threonine-protein kinase that may function as a signaling receptor of extracellular matrix component. Binding to pectin may have significance in the control of cell expansion, morphogenesis and development.</text>
</comment>
<dbReference type="InterPro" id="IPR045274">
    <property type="entry name" value="WAK-like"/>
</dbReference>
<dbReference type="InterPro" id="IPR011009">
    <property type="entry name" value="Kinase-like_dom_sf"/>
</dbReference>
<dbReference type="SMART" id="SM00179">
    <property type="entry name" value="EGF_CA"/>
    <property type="match status" value="1"/>
</dbReference>
<dbReference type="Pfam" id="PF07645">
    <property type="entry name" value="EGF_CA"/>
    <property type="match status" value="1"/>
</dbReference>
<evidence type="ECO:0000256" key="6">
    <source>
        <dbReference type="ARBA" id="ARBA00022692"/>
    </source>
</evidence>
<keyword evidence="15" id="KW-0325">Glycoprotein</keyword>
<evidence type="ECO:0000259" key="24">
    <source>
        <dbReference type="PROSITE" id="PS50026"/>
    </source>
</evidence>
<gene>
    <name evidence="26 27 28 29" type="primary">LOC108996798</name>
</gene>
<evidence type="ECO:0000256" key="22">
    <source>
        <dbReference type="SAM" id="Phobius"/>
    </source>
</evidence>
<keyword evidence="5" id="KW-0808">Transferase</keyword>
<evidence type="ECO:0000256" key="1">
    <source>
        <dbReference type="ARBA" id="ARBA00004479"/>
    </source>
</evidence>
<evidence type="ECO:0000256" key="5">
    <source>
        <dbReference type="ARBA" id="ARBA00022679"/>
    </source>
</evidence>
<dbReference type="SMART" id="SM00181">
    <property type="entry name" value="EGF"/>
    <property type="match status" value="2"/>
</dbReference>
<evidence type="ECO:0000256" key="4">
    <source>
        <dbReference type="ARBA" id="ARBA00022553"/>
    </source>
</evidence>
<comment type="subcellular location">
    <subcellularLocation>
        <location evidence="1">Membrane</location>
        <topology evidence="1">Single-pass type I membrane protein</topology>
    </subcellularLocation>
</comment>
<dbReference type="InterPro" id="IPR000719">
    <property type="entry name" value="Prot_kinase_dom"/>
</dbReference>
<dbReference type="GO" id="GO:0030247">
    <property type="term" value="F:polysaccharide binding"/>
    <property type="evidence" value="ECO:0007669"/>
    <property type="project" value="InterPro"/>
</dbReference>
<dbReference type="RefSeq" id="XP_035546433.1">
    <property type="nucleotide sequence ID" value="XM_035690540.1"/>
</dbReference>
<dbReference type="InterPro" id="IPR013695">
    <property type="entry name" value="WAK"/>
</dbReference>
<keyword evidence="7" id="KW-0732">Signal</keyword>
<feature type="domain" description="Protein kinase" evidence="23">
    <location>
        <begin position="508"/>
        <end position="781"/>
    </location>
</feature>
<dbReference type="GeneID" id="108996798"/>
<keyword evidence="4" id="KW-0597">Phosphoprotein</keyword>
<dbReference type="PROSITE" id="PS00107">
    <property type="entry name" value="PROTEIN_KINASE_ATP"/>
    <property type="match status" value="1"/>
</dbReference>
<reference evidence="26 27" key="1">
    <citation type="submission" date="2025-04" db="UniProtKB">
        <authorList>
            <consortium name="RefSeq"/>
        </authorList>
    </citation>
    <scope>IDENTIFICATION</scope>
    <source>
        <tissue evidence="26 27">Leaves</tissue>
    </source>
</reference>